<evidence type="ECO:0000313" key="6">
    <source>
        <dbReference type="Proteomes" id="UP001108280"/>
    </source>
</evidence>
<keyword evidence="6" id="KW-1185">Reference proteome</keyword>
<feature type="domain" description="Ig-like" evidence="5">
    <location>
        <begin position="116"/>
        <end position="224"/>
    </location>
</feature>
<dbReference type="InterPro" id="IPR013106">
    <property type="entry name" value="Ig_V-set"/>
</dbReference>
<keyword evidence="4" id="KW-0472">Membrane</keyword>
<dbReference type="AlphaFoldDB" id="A0A9J7H0D2"/>
<protein>
    <submittedName>
        <fullName evidence="7">Uncharacterized protein LOC113835357 isoform X2</fullName>
    </submittedName>
</protein>
<dbReference type="InterPro" id="IPR050150">
    <property type="entry name" value="IgV_Light_Chain"/>
</dbReference>
<evidence type="ECO:0000256" key="4">
    <source>
        <dbReference type="SAM" id="Phobius"/>
    </source>
</evidence>
<dbReference type="SUPFAM" id="SSF48726">
    <property type="entry name" value="Immunoglobulin"/>
    <property type="match status" value="2"/>
</dbReference>
<evidence type="ECO:0000256" key="2">
    <source>
        <dbReference type="ARBA" id="ARBA00023130"/>
    </source>
</evidence>
<name>A0A9J7H0D2_CRIGR</name>
<dbReference type="OrthoDB" id="8908372at2759"/>
<dbReference type="Proteomes" id="UP001108280">
    <property type="component" value="Chromosome 4"/>
</dbReference>
<evidence type="ECO:0000259" key="5">
    <source>
        <dbReference type="PROSITE" id="PS50835"/>
    </source>
</evidence>
<reference evidence="6" key="2">
    <citation type="journal article" date="2020" name="Biotechnol. Bioeng.">
        <title>Chromosome-scale scaffolds for the Chinese hamster reference genome assembly to facilitate the study of the CHO epigenome.</title>
        <authorList>
            <person name="Hilliard W."/>
            <person name="MacDonald M."/>
            <person name="Lee K.H."/>
        </authorList>
    </citation>
    <scope>NUCLEOTIDE SEQUENCE [LARGE SCALE GENOMIC DNA]</scope>
    <source>
        <strain evidence="6">17A/GY</strain>
    </source>
</reference>
<dbReference type="InterPro" id="IPR036179">
    <property type="entry name" value="Ig-like_dom_sf"/>
</dbReference>
<evidence type="ECO:0000313" key="7">
    <source>
        <dbReference type="RefSeq" id="XP_035300034.1"/>
    </source>
</evidence>
<dbReference type="Gene3D" id="2.60.40.10">
    <property type="entry name" value="Immunoglobulins"/>
    <property type="match status" value="2"/>
</dbReference>
<dbReference type="RefSeq" id="XP_035300034.1">
    <property type="nucleotide sequence ID" value="XM_035444143.1"/>
</dbReference>
<keyword evidence="3" id="KW-1280">Immunoglobulin</keyword>
<dbReference type="FunFam" id="2.60.40.10:FF:002073">
    <property type="entry name" value="Ig lambda-1 chain V regions MOPC 104E/RPC20/J558/S104"/>
    <property type="match status" value="1"/>
</dbReference>
<gene>
    <name evidence="7" type="primary">LOC113835357</name>
</gene>
<sequence>MISHKAEATLYSFKPKGYMRHSLFLAVKLITVTNFVTTTTYVSMFYFAEVLSKLSNLEKQTWTVSHGLGFSCDHSSGSLHRSGAFLSWSGYATVYISFCFATKHLIYHLFAGGISQAIVIQASSLTTSPGGTVTLTCGSSTGAVTTNNYANWVQEKPNQVHTDMIAATSRRATGVPAQFSGSLLGDKAALTITGAQPEDEGIYYCALWNVTISQAAVIQESSLTTSPGGTVTFTCASRTGAVTTSNYANWVQEKSHQVHTGLIGGTTYRAPDVPARFSGSLIGDKAALTITGAQPEDEAIYYCALWYSDQFHSDTHRWGSETQSPCCRLITAVFLPYGYISLGSEYMFSIIVEKVIRLLCEATNCLFQYIL</sequence>
<dbReference type="KEGG" id="cge:113835357"/>
<dbReference type="GO" id="GO:0019814">
    <property type="term" value="C:immunoglobulin complex"/>
    <property type="evidence" value="ECO:0007669"/>
    <property type="project" value="UniProtKB-KW"/>
</dbReference>
<reference evidence="7" key="3">
    <citation type="submission" date="2025-08" db="UniProtKB">
        <authorList>
            <consortium name="RefSeq"/>
        </authorList>
    </citation>
    <scope>IDENTIFICATION</scope>
    <source>
        <strain evidence="7">17A/GY</strain>
        <tissue evidence="7">Liver</tissue>
    </source>
</reference>
<organism evidence="6 7">
    <name type="scientific">Cricetulus griseus</name>
    <name type="common">Chinese hamster</name>
    <name type="synonym">Cricetulus barabensis griseus</name>
    <dbReference type="NCBI Taxonomy" id="10029"/>
    <lineage>
        <taxon>Eukaryota</taxon>
        <taxon>Metazoa</taxon>
        <taxon>Chordata</taxon>
        <taxon>Craniata</taxon>
        <taxon>Vertebrata</taxon>
        <taxon>Euteleostomi</taxon>
        <taxon>Mammalia</taxon>
        <taxon>Eutheria</taxon>
        <taxon>Euarchontoglires</taxon>
        <taxon>Glires</taxon>
        <taxon>Rodentia</taxon>
        <taxon>Myomorpha</taxon>
        <taxon>Muroidea</taxon>
        <taxon>Cricetidae</taxon>
        <taxon>Cricetinae</taxon>
        <taxon>Cricetulus</taxon>
    </lineage>
</organism>
<reference evidence="6" key="1">
    <citation type="journal article" date="2018" name="Biotechnol. Bioeng.">
        <title>A reference genome of the Chinese hamster based on a hybrid assembly strategy.</title>
        <authorList>
            <person name="Rupp O."/>
            <person name="MacDonald M.L."/>
            <person name="Li S."/>
            <person name="Dhiman H."/>
            <person name="Polson S."/>
            <person name="Griep S."/>
            <person name="Heffner K."/>
            <person name="Hernandez I."/>
            <person name="Brinkrolf K."/>
            <person name="Jadhav V."/>
            <person name="Samoudi M."/>
            <person name="Hao H."/>
            <person name="Kingham B."/>
            <person name="Goesmann A."/>
            <person name="Betenbaugh M.J."/>
            <person name="Lewis N.E."/>
            <person name="Borth N."/>
            <person name="Lee K.H."/>
        </authorList>
    </citation>
    <scope>NUCLEOTIDE SEQUENCE [LARGE SCALE GENOMIC DNA]</scope>
    <source>
        <strain evidence="6">17A/GY</strain>
    </source>
</reference>
<dbReference type="PROSITE" id="PS50835">
    <property type="entry name" value="IG_LIKE"/>
    <property type="match status" value="2"/>
</dbReference>
<dbReference type="SMART" id="SM00409">
    <property type="entry name" value="IG"/>
    <property type="match status" value="2"/>
</dbReference>
<keyword evidence="1" id="KW-0391">Immunity</keyword>
<evidence type="ECO:0000256" key="3">
    <source>
        <dbReference type="ARBA" id="ARBA00043265"/>
    </source>
</evidence>
<dbReference type="InterPro" id="IPR013783">
    <property type="entry name" value="Ig-like_fold"/>
</dbReference>
<proteinExistence type="predicted"/>
<dbReference type="InterPro" id="IPR007110">
    <property type="entry name" value="Ig-like_dom"/>
</dbReference>
<keyword evidence="2" id="KW-1064">Adaptive immunity</keyword>
<dbReference type="Pfam" id="PF07686">
    <property type="entry name" value="V-set"/>
    <property type="match status" value="2"/>
</dbReference>
<dbReference type="GO" id="GO:0002250">
    <property type="term" value="P:adaptive immune response"/>
    <property type="evidence" value="ECO:0007669"/>
    <property type="project" value="UniProtKB-KW"/>
</dbReference>
<dbReference type="SMART" id="SM00406">
    <property type="entry name" value="IGv"/>
    <property type="match status" value="2"/>
</dbReference>
<feature type="domain" description="Ig-like" evidence="5">
    <location>
        <begin position="228"/>
        <end position="303"/>
    </location>
</feature>
<accession>A0A9J7H0D2</accession>
<evidence type="ECO:0000256" key="1">
    <source>
        <dbReference type="ARBA" id="ARBA00022859"/>
    </source>
</evidence>
<keyword evidence="4" id="KW-1133">Transmembrane helix</keyword>
<dbReference type="PANTHER" id="PTHR23267">
    <property type="entry name" value="IMMUNOGLOBULIN LIGHT CHAIN"/>
    <property type="match status" value="1"/>
</dbReference>
<feature type="transmembrane region" description="Helical" evidence="4">
    <location>
        <begin position="23"/>
        <end position="48"/>
    </location>
</feature>
<dbReference type="GeneID" id="113835357"/>
<keyword evidence="4" id="KW-0812">Transmembrane</keyword>
<dbReference type="InterPro" id="IPR003599">
    <property type="entry name" value="Ig_sub"/>
</dbReference>